<evidence type="ECO:0000256" key="4">
    <source>
        <dbReference type="ARBA" id="ARBA00034003"/>
    </source>
</evidence>
<sequence>MPRFIPPQLATLRPMPPAGAGWIHEIKFDGYRAQAHISADGTRVFTRSGLDWTKRFPTIAAELAGAGRHDRMLFYAFDLMHLDGHDLRKVPLRERKRLLQELIERTGLGPPIIYSEHMDDGATMFAGAERLNWEGIVSKRADAPYRSGERSDSWQKIKTSKRETFHIVGFVPAMGGIAALHVARREGEKLTYVGKVGTGFTMKVSTDLRRRLDALPAPKQKLVAKRHIKAVEPRLVAKVEYRDITADGYLRHPSFKGLAED</sequence>
<dbReference type="GO" id="GO:0006310">
    <property type="term" value="P:DNA recombination"/>
    <property type="evidence" value="ECO:0007669"/>
    <property type="project" value="InterPro"/>
</dbReference>
<accession>A0A8I2C103</accession>
<dbReference type="CDD" id="cd07971">
    <property type="entry name" value="OBF_DNA_ligase_LigD"/>
    <property type="match status" value="1"/>
</dbReference>
<protein>
    <recommendedName>
        <fullName evidence="2">DNA ligase (ATP)</fullName>
        <ecNumber evidence="2">6.5.1.1</ecNumber>
    </recommendedName>
</protein>
<comment type="similarity">
    <text evidence="1">Belongs to the ATP-dependent DNA ligase family.</text>
</comment>
<dbReference type="GO" id="GO:0005524">
    <property type="term" value="F:ATP binding"/>
    <property type="evidence" value="ECO:0007669"/>
    <property type="project" value="InterPro"/>
</dbReference>
<dbReference type="RefSeq" id="WP_245163938.1">
    <property type="nucleotide sequence ID" value="NZ_JAFICZ010000001.1"/>
</dbReference>
<dbReference type="InterPro" id="IPR012309">
    <property type="entry name" value="DNA_ligase_ATP-dep_C"/>
</dbReference>
<dbReference type="Proteomes" id="UP000673383">
    <property type="component" value="Unassembled WGS sequence"/>
</dbReference>
<dbReference type="CDD" id="cd07906">
    <property type="entry name" value="Adenylation_DNA_ligase_LigD_LigC"/>
    <property type="match status" value="1"/>
</dbReference>
<dbReference type="GO" id="GO:0006281">
    <property type="term" value="P:DNA repair"/>
    <property type="evidence" value="ECO:0007669"/>
    <property type="project" value="InterPro"/>
</dbReference>
<dbReference type="Gene3D" id="3.30.470.30">
    <property type="entry name" value="DNA ligase/mRNA capping enzyme"/>
    <property type="match status" value="2"/>
</dbReference>
<reference evidence="6" key="1">
    <citation type="submission" date="2021-02" db="EMBL/GenBank/DDBJ databases">
        <title>Genomic Encyclopedia of Type Strains, Phase IV (KMG-V): Genome sequencing to study the core and pangenomes of soil and plant-associated prokaryotes.</title>
        <authorList>
            <person name="Whitman W."/>
        </authorList>
    </citation>
    <scope>NUCLEOTIDE SEQUENCE</scope>
    <source>
        <strain evidence="6">USDA 406</strain>
    </source>
</reference>
<dbReference type="InterPro" id="IPR050191">
    <property type="entry name" value="ATP-dep_DNA_ligase"/>
</dbReference>
<dbReference type="EC" id="6.5.1.1" evidence="2"/>
<keyword evidence="3 6" id="KW-0436">Ligase</keyword>
<proteinExistence type="inferred from homology"/>
<evidence type="ECO:0000256" key="3">
    <source>
        <dbReference type="ARBA" id="ARBA00022598"/>
    </source>
</evidence>
<dbReference type="Gene3D" id="2.40.50.140">
    <property type="entry name" value="Nucleic acid-binding proteins"/>
    <property type="match status" value="1"/>
</dbReference>
<evidence type="ECO:0000256" key="1">
    <source>
        <dbReference type="ARBA" id="ARBA00007572"/>
    </source>
</evidence>
<evidence type="ECO:0000256" key="2">
    <source>
        <dbReference type="ARBA" id="ARBA00012727"/>
    </source>
</evidence>
<organism evidence="6 7">
    <name type="scientific">Bradyrhizobium elkanii</name>
    <dbReference type="NCBI Taxonomy" id="29448"/>
    <lineage>
        <taxon>Bacteria</taxon>
        <taxon>Pseudomonadati</taxon>
        <taxon>Pseudomonadota</taxon>
        <taxon>Alphaproteobacteria</taxon>
        <taxon>Hyphomicrobiales</taxon>
        <taxon>Nitrobacteraceae</taxon>
        <taxon>Bradyrhizobium</taxon>
    </lineage>
</organism>
<evidence type="ECO:0000313" key="7">
    <source>
        <dbReference type="Proteomes" id="UP000673383"/>
    </source>
</evidence>
<dbReference type="Pfam" id="PF01068">
    <property type="entry name" value="DNA_ligase_A_M"/>
    <property type="match status" value="2"/>
</dbReference>
<dbReference type="SUPFAM" id="SSF56091">
    <property type="entry name" value="DNA ligase/mRNA capping enzyme, catalytic domain"/>
    <property type="match status" value="1"/>
</dbReference>
<evidence type="ECO:0000259" key="5">
    <source>
        <dbReference type="PROSITE" id="PS50160"/>
    </source>
</evidence>
<name>A0A8I2C103_BRAEL</name>
<dbReference type="InterPro" id="IPR012340">
    <property type="entry name" value="NA-bd_OB-fold"/>
</dbReference>
<comment type="caution">
    <text evidence="6">The sequence shown here is derived from an EMBL/GenBank/DDBJ whole genome shotgun (WGS) entry which is preliminary data.</text>
</comment>
<dbReference type="InterPro" id="IPR012310">
    <property type="entry name" value="DNA_ligase_ATP-dep_cent"/>
</dbReference>
<gene>
    <name evidence="6" type="ORF">JOH49_004058</name>
</gene>
<dbReference type="Gene3D" id="3.30.1490.70">
    <property type="match status" value="1"/>
</dbReference>
<feature type="domain" description="ATP-dependent DNA ligase family profile" evidence="5">
    <location>
        <begin position="74"/>
        <end position="197"/>
    </location>
</feature>
<dbReference type="SUPFAM" id="SSF50249">
    <property type="entry name" value="Nucleic acid-binding proteins"/>
    <property type="match status" value="1"/>
</dbReference>
<dbReference type="EMBL" id="JAFICZ010000001">
    <property type="protein sequence ID" value="MBP1294305.1"/>
    <property type="molecule type" value="Genomic_DNA"/>
</dbReference>
<dbReference type="Pfam" id="PF04679">
    <property type="entry name" value="DNA_ligase_A_C"/>
    <property type="match status" value="1"/>
</dbReference>
<dbReference type="PROSITE" id="PS50160">
    <property type="entry name" value="DNA_LIGASE_A3"/>
    <property type="match status" value="1"/>
</dbReference>
<dbReference type="PANTHER" id="PTHR45674:SF4">
    <property type="entry name" value="DNA LIGASE 1"/>
    <property type="match status" value="1"/>
</dbReference>
<comment type="catalytic activity">
    <reaction evidence="4">
        <text>ATP + (deoxyribonucleotide)n-3'-hydroxyl + 5'-phospho-(deoxyribonucleotide)m = (deoxyribonucleotide)n+m + AMP + diphosphate.</text>
        <dbReference type="EC" id="6.5.1.1"/>
    </reaction>
</comment>
<dbReference type="PANTHER" id="PTHR45674">
    <property type="entry name" value="DNA LIGASE 1/3 FAMILY MEMBER"/>
    <property type="match status" value="1"/>
</dbReference>
<dbReference type="AlphaFoldDB" id="A0A8I2C103"/>
<evidence type="ECO:0000313" key="6">
    <source>
        <dbReference type="EMBL" id="MBP1294305.1"/>
    </source>
</evidence>
<dbReference type="GO" id="GO:0003910">
    <property type="term" value="F:DNA ligase (ATP) activity"/>
    <property type="evidence" value="ECO:0007669"/>
    <property type="project" value="UniProtKB-EC"/>
</dbReference>